<dbReference type="GO" id="GO:0005524">
    <property type="term" value="F:ATP binding"/>
    <property type="evidence" value="ECO:0007669"/>
    <property type="project" value="UniProtKB-KW"/>
</dbReference>
<dbReference type="SUPFAM" id="SSF46785">
    <property type="entry name" value="Winged helix' DNA-binding domain"/>
    <property type="match status" value="1"/>
</dbReference>
<dbReference type="Gene3D" id="3.30.565.60">
    <property type="match status" value="1"/>
</dbReference>
<organism evidence="1 2">
    <name type="scientific">Veillonella absiana</name>
    <dbReference type="NCBI Taxonomy" id="3079305"/>
    <lineage>
        <taxon>Bacteria</taxon>
        <taxon>Bacillati</taxon>
        <taxon>Bacillota</taxon>
        <taxon>Negativicutes</taxon>
        <taxon>Veillonellales</taxon>
        <taxon>Veillonellaceae</taxon>
        <taxon>Veillonella</taxon>
    </lineage>
</organism>
<accession>A0ABU3Z711</accession>
<keyword evidence="2" id="KW-1185">Reference proteome</keyword>
<dbReference type="EMBL" id="JAWJZB010000002">
    <property type="protein sequence ID" value="MDV5087683.1"/>
    <property type="molecule type" value="Genomic_DNA"/>
</dbReference>
<dbReference type="InterPro" id="IPR038475">
    <property type="entry name" value="RecG_C_sf"/>
</dbReference>
<name>A0ABU3Z711_9FIRM</name>
<evidence type="ECO:0000313" key="1">
    <source>
        <dbReference type="EMBL" id="MDV5087683.1"/>
    </source>
</evidence>
<dbReference type="InterPro" id="IPR036390">
    <property type="entry name" value="WH_DNA-bd_sf"/>
</dbReference>
<keyword evidence="1" id="KW-0067">ATP-binding</keyword>
<gene>
    <name evidence="1" type="ORF">RVY80_02325</name>
</gene>
<reference evidence="1 2" key="1">
    <citation type="submission" date="2023-10" db="EMBL/GenBank/DDBJ databases">
        <title>Veillonella sp. nov., isolated from a pig farm feces dump.</title>
        <authorList>
            <person name="Chang Y.-H."/>
        </authorList>
    </citation>
    <scope>NUCLEOTIDE SEQUENCE [LARGE SCALE GENOMIC DNA]</scope>
    <source>
        <strain evidence="1 2">YH-vei2233</strain>
    </source>
</reference>
<dbReference type="RefSeq" id="WP_317329499.1">
    <property type="nucleotide sequence ID" value="NZ_JAWJZA010000022.1"/>
</dbReference>
<sequence length="217" mass="24795">MTSFIRNQKDDLDNELLEGYTIDDLDSSSVKAYKAKLLERYPESGLDTKIEEEFFRGAKSNPRNSILVSLFTRMGAAERAGSGSQKIQNIVIKNNFKEPELETNIEETKLKLWTVQPAEVYPELSDVEQVIYNIISDTDDIKGLSKKNIQDMLKDNNEYTVKAALNRLTSLNLIEKVGGNRNRTYRRVMSTLEMMKKIDDISKGVMNMLLETKSKNL</sequence>
<protein>
    <submittedName>
        <fullName evidence="1">ATP-binding protein</fullName>
    </submittedName>
</protein>
<dbReference type="Proteomes" id="UP001272515">
    <property type="component" value="Unassembled WGS sequence"/>
</dbReference>
<dbReference type="Pfam" id="PF13749">
    <property type="entry name" value="HATPase_c_4"/>
    <property type="match status" value="1"/>
</dbReference>
<comment type="caution">
    <text evidence="1">The sequence shown here is derived from an EMBL/GenBank/DDBJ whole genome shotgun (WGS) entry which is preliminary data.</text>
</comment>
<keyword evidence="1" id="KW-0547">Nucleotide-binding</keyword>
<proteinExistence type="predicted"/>
<evidence type="ECO:0000313" key="2">
    <source>
        <dbReference type="Proteomes" id="UP001272515"/>
    </source>
</evidence>